<evidence type="ECO:0000256" key="13">
    <source>
        <dbReference type="SAM" id="MobiDB-lite"/>
    </source>
</evidence>
<evidence type="ECO:0000256" key="11">
    <source>
        <dbReference type="ARBA" id="ARBA00035025"/>
    </source>
</evidence>
<sequence length="480" mass="53681">MPFEGNPAAELVEELQVTFSPALYLERRGWVLEILRRERVRQVLDVGCGEGELIGCICNPAPWLSGPLASIVPSTISIGRRSKYMEYTASVNSRQDVTDDVDDFLHINILHGLDISPSDLKDAVQAVSARDADSLSDWQVRWEPLDVKIWMGDLGVYNEEFMDIECIVATEVIEHLPENSLENFAPVLLGLYHPRMLLITTPSYTFNARFTPPNAPPGTRKGFLDPTKRTDRIFRHDDHKFEWTVEEFASWCRGTADQWDYEVDIGGVGQAQEDDPWGRDSELGFASQTAAFRRKDGAEYAQRRAQNCDSLGLPQSMSNRNPHVLLADSHHLPDSAANQPIPLVDIAVAVKSKMEVFQTGTVLFRDLWFEKDISTLCGGWIEVLVAAVTQHTDLVLTQMGTEHGSRWEVLFPGFVPRPPSSRALSSDAGHLDEDEMEDEYTESMADDAASGWPSFEGPSLNTSNDYDSALGWGDPHLAWQ</sequence>
<evidence type="ECO:0000256" key="1">
    <source>
        <dbReference type="ARBA" id="ARBA00001946"/>
    </source>
</evidence>
<feature type="compositionally biased region" description="Acidic residues" evidence="13">
    <location>
        <begin position="432"/>
        <end position="445"/>
    </location>
</feature>
<comment type="cofactor">
    <cofactor evidence="1">
        <name>Mg(2+)</name>
        <dbReference type="ChEBI" id="CHEBI:18420"/>
    </cofactor>
</comment>
<dbReference type="GO" id="GO:0005634">
    <property type="term" value="C:nucleus"/>
    <property type="evidence" value="ECO:0007669"/>
    <property type="project" value="TreeGrafter"/>
</dbReference>
<evidence type="ECO:0000256" key="6">
    <source>
        <dbReference type="ARBA" id="ARBA00022691"/>
    </source>
</evidence>
<feature type="region of interest" description="Disordered" evidence="13">
    <location>
        <begin position="420"/>
        <end position="460"/>
    </location>
</feature>
<organism evidence="14 15">
    <name type="scientific">Antrodiella citrinella</name>
    <dbReference type="NCBI Taxonomy" id="2447956"/>
    <lineage>
        <taxon>Eukaryota</taxon>
        <taxon>Fungi</taxon>
        <taxon>Dikarya</taxon>
        <taxon>Basidiomycota</taxon>
        <taxon>Agaricomycotina</taxon>
        <taxon>Agaricomycetes</taxon>
        <taxon>Polyporales</taxon>
        <taxon>Steccherinaceae</taxon>
        <taxon>Antrodiella</taxon>
    </lineage>
</organism>
<dbReference type="Proteomes" id="UP000308730">
    <property type="component" value="Unassembled WGS sequence"/>
</dbReference>
<comment type="caution">
    <text evidence="14">The sequence shown here is derived from an EMBL/GenBank/DDBJ whole genome shotgun (WGS) entry which is preliminary data.</text>
</comment>
<evidence type="ECO:0000313" key="14">
    <source>
        <dbReference type="EMBL" id="THH31729.1"/>
    </source>
</evidence>
<dbReference type="SUPFAM" id="SSF53335">
    <property type="entry name" value="S-adenosyl-L-methionine-dependent methyltransferases"/>
    <property type="match status" value="1"/>
</dbReference>
<dbReference type="PANTHER" id="PTHR21404">
    <property type="entry name" value="HEN1"/>
    <property type="match status" value="1"/>
</dbReference>
<gene>
    <name evidence="14" type="ORF">EUX98_g2469</name>
</gene>
<evidence type="ECO:0000256" key="10">
    <source>
        <dbReference type="ARBA" id="ARBA00023158"/>
    </source>
</evidence>
<dbReference type="GO" id="GO:0003723">
    <property type="term" value="F:RNA binding"/>
    <property type="evidence" value="ECO:0007669"/>
    <property type="project" value="UniProtKB-KW"/>
</dbReference>
<dbReference type="EMBL" id="SGPM01000039">
    <property type="protein sequence ID" value="THH31729.1"/>
    <property type="molecule type" value="Genomic_DNA"/>
</dbReference>
<evidence type="ECO:0000256" key="5">
    <source>
        <dbReference type="ARBA" id="ARBA00022679"/>
    </source>
</evidence>
<dbReference type="Gene3D" id="3.40.50.150">
    <property type="entry name" value="Vaccinia Virus protein VP39"/>
    <property type="match status" value="1"/>
</dbReference>
<evidence type="ECO:0000256" key="9">
    <source>
        <dbReference type="ARBA" id="ARBA00022884"/>
    </source>
</evidence>
<dbReference type="AlphaFoldDB" id="A0A4S4MYZ1"/>
<proteinExistence type="inferred from homology"/>
<keyword evidence="4" id="KW-0489">Methyltransferase</keyword>
<dbReference type="EC" id="2.1.1.386" evidence="11"/>
<comment type="similarity">
    <text evidence="2">Belongs to the methyltransferase superfamily. HEN1 family.</text>
</comment>
<accession>A0A4S4MYZ1</accession>
<evidence type="ECO:0000313" key="15">
    <source>
        <dbReference type="Proteomes" id="UP000308730"/>
    </source>
</evidence>
<dbReference type="GO" id="GO:0001510">
    <property type="term" value="P:RNA methylation"/>
    <property type="evidence" value="ECO:0007669"/>
    <property type="project" value="InterPro"/>
</dbReference>
<keyword evidence="6" id="KW-0949">S-adenosyl-L-methionine</keyword>
<evidence type="ECO:0000256" key="3">
    <source>
        <dbReference type="ARBA" id="ARBA00021330"/>
    </source>
</evidence>
<name>A0A4S4MYZ1_9APHY</name>
<keyword evidence="8" id="KW-0460">Magnesium</keyword>
<dbReference type="InterPro" id="IPR026610">
    <property type="entry name" value="Hen1"/>
</dbReference>
<keyword evidence="9" id="KW-0694">RNA-binding</keyword>
<evidence type="ECO:0000256" key="7">
    <source>
        <dbReference type="ARBA" id="ARBA00022723"/>
    </source>
</evidence>
<dbReference type="GO" id="GO:0030422">
    <property type="term" value="P:siRNA processing"/>
    <property type="evidence" value="ECO:0007669"/>
    <property type="project" value="TreeGrafter"/>
</dbReference>
<evidence type="ECO:0000256" key="4">
    <source>
        <dbReference type="ARBA" id="ARBA00022603"/>
    </source>
</evidence>
<evidence type="ECO:0000256" key="2">
    <source>
        <dbReference type="ARBA" id="ARBA00009026"/>
    </source>
</evidence>
<reference evidence="14 15" key="1">
    <citation type="submission" date="2019-02" db="EMBL/GenBank/DDBJ databases">
        <title>Genome sequencing of the rare red list fungi Antrodiella citrinella (Flaviporus citrinellus).</title>
        <authorList>
            <person name="Buettner E."/>
            <person name="Kellner H."/>
        </authorList>
    </citation>
    <scope>NUCLEOTIDE SEQUENCE [LARGE SCALE GENOMIC DNA]</scope>
    <source>
        <strain evidence="14 15">DSM 108506</strain>
    </source>
</reference>
<dbReference type="GO" id="GO:0046872">
    <property type="term" value="F:metal ion binding"/>
    <property type="evidence" value="ECO:0007669"/>
    <property type="project" value="UniProtKB-KW"/>
</dbReference>
<keyword evidence="15" id="KW-1185">Reference proteome</keyword>
<comment type="catalytic activity">
    <reaction evidence="12">
        <text>small RNA 3'-end nucleotide + S-adenosyl-L-methionine = small RNA 3'-end 2'-O-methylnucleotide + S-adenosyl-L-homocysteine + H(+)</text>
        <dbReference type="Rhea" id="RHEA:37887"/>
        <dbReference type="Rhea" id="RHEA-COMP:10415"/>
        <dbReference type="Rhea" id="RHEA-COMP:10416"/>
        <dbReference type="ChEBI" id="CHEBI:15378"/>
        <dbReference type="ChEBI" id="CHEBI:57856"/>
        <dbReference type="ChEBI" id="CHEBI:59789"/>
        <dbReference type="ChEBI" id="CHEBI:74896"/>
        <dbReference type="ChEBI" id="CHEBI:74898"/>
        <dbReference type="EC" id="2.1.1.386"/>
    </reaction>
</comment>
<evidence type="ECO:0000256" key="12">
    <source>
        <dbReference type="ARBA" id="ARBA00048418"/>
    </source>
</evidence>
<dbReference type="GO" id="GO:0090486">
    <property type="term" value="F:small RNA 2'-O-methyltransferase activity"/>
    <property type="evidence" value="ECO:0007669"/>
    <property type="project" value="UniProtKB-EC"/>
</dbReference>
<keyword evidence="10" id="KW-0943">RNA-mediated gene silencing</keyword>
<dbReference type="GO" id="GO:0005737">
    <property type="term" value="C:cytoplasm"/>
    <property type="evidence" value="ECO:0007669"/>
    <property type="project" value="TreeGrafter"/>
</dbReference>
<dbReference type="InterPro" id="IPR029063">
    <property type="entry name" value="SAM-dependent_MTases_sf"/>
</dbReference>
<dbReference type="OrthoDB" id="2154311at2759"/>
<protein>
    <recommendedName>
        <fullName evidence="3">Small RNA 2'-O-methyltransferase</fullName>
        <ecNumber evidence="11">2.1.1.386</ecNumber>
    </recommendedName>
</protein>
<dbReference type="PANTHER" id="PTHR21404:SF3">
    <property type="entry name" value="SMALL RNA 2'-O-METHYLTRANSFERASE"/>
    <property type="match status" value="1"/>
</dbReference>
<evidence type="ECO:0000256" key="8">
    <source>
        <dbReference type="ARBA" id="ARBA00022842"/>
    </source>
</evidence>
<keyword evidence="7" id="KW-0479">Metal-binding</keyword>
<keyword evidence="5" id="KW-0808">Transferase</keyword>